<dbReference type="SMART" id="SM01142">
    <property type="entry name" value="DSHCT"/>
    <property type="match status" value="1"/>
</dbReference>
<feature type="domain" description="Helicase ATP-binding" evidence="7">
    <location>
        <begin position="257"/>
        <end position="414"/>
    </location>
</feature>
<dbReference type="FunFam" id="3.40.50.300:FF:000354">
    <property type="entry name" value="ATP-dependent RNA helicase SKI2"/>
    <property type="match status" value="1"/>
</dbReference>
<dbReference type="CDD" id="cd18795">
    <property type="entry name" value="SF2_C_Ski2"/>
    <property type="match status" value="1"/>
</dbReference>
<sequence>MLVENLMTKSKPISRGAIPSICPESLDLFTLEPFNSLAFLDPLIDGEGIQLQKTQPPISFPDLSLPLVSFDAHVPRNYDTGECEEGDVDCTCSGNIFTTDGQDKNSSSTAFAVDDIINSLSTAWHDEGNQMDLGETFFNPPLQSPEIAFARYTSLCSEAYLSVSADNKSSDSVSKEMKLSDESGEEQEVDVGVKGGKMDPETQATLGMRLRQSKNLETKTYAVLESAKEKLPPLKELVPDPAFEWPFELDTFQKQAIVCLENNLSVLVAAHTSAGKTVVAEYACAMCKRRGSRAIYTSPIKALSNQKFRDFRHTFGEDVGLLTGDIKVAPKSSILVMTTEILHNMLCNSADTIRDLEVVIMDEVHYMNDKERGHVWEQLMILLPQYVILVLLSATLPNAMEFADWLGRIRGGTTIHVCQTDKRPVPLEHYLYTGCDTATRENTYLVVDKDSQFSHEGYSEATASLIKPKKVTNKTNVSTGPATSDDVKEIARKEAKKKPRSQYTGGKVSTPGRHNYMPKGDTDAYDRSMKTATTIWVGLIRMLKEHELMPVIVFCFSRAKINNLVQSLESVDLLNKLEKNEVMTFLRAAVGSRLRGSDKLLAQVLLVRSLALRGIAIHHAGMLPLLKEAVEMLFQRGLVRILFATETFAMGVNMPARCVIFTSLQKHDGTRRRLLTAGEYTQMAGRAGRRGLDTTGTVIIMANNCENSMMPTDLQIQQMLLGQATKLSSRFKITYSMILYLHRGELQSPQELIRQSFMHAGDLRFELARKRQVGLLKELIQSSVIDNNTSGVVPRLTKTGPVVSIPGSQETKRCFSVDTRCPAYPLDSEEASKALCTDQMAGFYMACHYWRDMSMACAKMAGDQPSSMLEKVFCPGRVVQLQLSTESLRASAQCMSAAPFSPYAGNKCIPNWSTLGVVLEVKKAVGWVMLAGEGNCEEWVDRHYWTNRPEGCSSTCAFVKVVTHGRLNLVTWQLPPSPVADCSKKIGATLEEEDILCEDELADLGFTPFPPALMPEYCPESKEDSKSRLVIVTGIPLTSLLAVTNTVVPGATEDKFFTDSIHRDLTLFRQQQEASAQGLEVLVSKKRGVPKESRGLTKLPLDATNETLYTAASNVRNLETVPFWMHIGLECQEAEKWMELSQMLKSLRCVDYLQYSNIHYDVAVCEDLVAHLSLTHRYFRRSQAVTRLEAKLSRYRGPLLVDYEARVRVLEELGFLEKESQSGCLTRKGRAACEFQQMEVLLAEVLFDGPIIQMPPEDIAALLSCFVCESGMGGPQNQPPPPPPQNAANNPFNSRLALVTHEELEAYEKPVDPKELIQLPSTVPEHLQDTVRSMFIKAQQLEDLQMKFGVLEGESDTRLNAILVGAAYAWACNQPFSAIVGLTAGDVAEGHVLRALQRLDELLRHVCAACKGLGDHALASRMDAARVAVHRDMVCAPSLYVADEISAEASSESKEEEEEER</sequence>
<dbReference type="InterPro" id="IPR011545">
    <property type="entry name" value="DEAD/DEAH_box_helicase_dom"/>
</dbReference>
<evidence type="ECO:0000256" key="3">
    <source>
        <dbReference type="ARBA" id="ARBA00022806"/>
    </source>
</evidence>
<dbReference type="WBParaSite" id="HDID_0000211301-mRNA-1">
    <property type="protein sequence ID" value="HDID_0000211301-mRNA-1"/>
    <property type="gene ID" value="HDID_0000211301"/>
</dbReference>
<dbReference type="PROSITE" id="PS51192">
    <property type="entry name" value="HELICASE_ATP_BIND_1"/>
    <property type="match status" value="1"/>
</dbReference>
<dbReference type="InterPro" id="IPR027417">
    <property type="entry name" value="P-loop_NTPase"/>
</dbReference>
<dbReference type="PANTHER" id="PTHR12131:SF1">
    <property type="entry name" value="ATP-DEPENDENT RNA HELICASE SUPV3L1, MITOCHONDRIAL-RELATED"/>
    <property type="match status" value="1"/>
</dbReference>
<evidence type="ECO:0000256" key="2">
    <source>
        <dbReference type="ARBA" id="ARBA00022801"/>
    </source>
</evidence>
<dbReference type="STRING" id="6216.A0A0R3SC47"/>
<dbReference type="GO" id="GO:0016787">
    <property type="term" value="F:hydrolase activity"/>
    <property type="evidence" value="ECO:0007669"/>
    <property type="project" value="UniProtKB-KW"/>
</dbReference>
<dbReference type="InterPro" id="IPR050699">
    <property type="entry name" value="RNA-DNA_Helicase"/>
</dbReference>
<dbReference type="GO" id="GO:0003724">
    <property type="term" value="F:RNA helicase activity"/>
    <property type="evidence" value="ECO:0007669"/>
    <property type="project" value="UniProtKB-EC"/>
</dbReference>
<dbReference type="GO" id="GO:0055087">
    <property type="term" value="C:Ski complex"/>
    <property type="evidence" value="ECO:0007669"/>
    <property type="project" value="TreeGrafter"/>
</dbReference>
<dbReference type="Pfam" id="PF08148">
    <property type="entry name" value="DSHCT"/>
    <property type="match status" value="1"/>
</dbReference>
<dbReference type="Pfam" id="PF00271">
    <property type="entry name" value="Helicase_C"/>
    <property type="match status" value="1"/>
</dbReference>
<accession>A0A0R3SC47</accession>
<evidence type="ECO:0000259" key="8">
    <source>
        <dbReference type="PROSITE" id="PS51194"/>
    </source>
</evidence>
<keyword evidence="2" id="KW-0378">Hydrolase</keyword>
<dbReference type="InterPro" id="IPR012961">
    <property type="entry name" value="Ski2/MTR4_C"/>
</dbReference>
<name>A0A0R3SC47_HYMDI</name>
<feature type="region of interest" description="Disordered" evidence="6">
    <location>
        <begin position="492"/>
        <end position="523"/>
    </location>
</feature>
<dbReference type="PIRSF" id="PIRSF005198">
    <property type="entry name" value="Antiviral_helicase_SKI2"/>
    <property type="match status" value="1"/>
</dbReference>
<dbReference type="Pfam" id="PF00270">
    <property type="entry name" value="DEAD"/>
    <property type="match status" value="1"/>
</dbReference>
<evidence type="ECO:0000256" key="1">
    <source>
        <dbReference type="ARBA" id="ARBA00022741"/>
    </source>
</evidence>
<dbReference type="GO" id="GO:0003723">
    <property type="term" value="F:RNA binding"/>
    <property type="evidence" value="ECO:0007669"/>
    <property type="project" value="InterPro"/>
</dbReference>
<evidence type="ECO:0000256" key="4">
    <source>
        <dbReference type="ARBA" id="ARBA00022840"/>
    </source>
</evidence>
<evidence type="ECO:0000259" key="7">
    <source>
        <dbReference type="PROSITE" id="PS51192"/>
    </source>
</evidence>
<dbReference type="EMBL" id="UYSG01000476">
    <property type="protein sequence ID" value="VDL19575.1"/>
    <property type="molecule type" value="Genomic_DNA"/>
</dbReference>
<evidence type="ECO:0000313" key="11">
    <source>
        <dbReference type="WBParaSite" id="HDID_0000211301-mRNA-1"/>
    </source>
</evidence>
<reference evidence="9 10" key="2">
    <citation type="submission" date="2018-11" db="EMBL/GenBank/DDBJ databases">
        <authorList>
            <consortium name="Pathogen Informatics"/>
        </authorList>
    </citation>
    <scope>NUCLEOTIDE SEQUENCE [LARGE SCALE GENOMIC DNA]</scope>
</reference>
<organism evidence="11">
    <name type="scientific">Hymenolepis diminuta</name>
    <name type="common">Rat tapeworm</name>
    <dbReference type="NCBI Taxonomy" id="6216"/>
    <lineage>
        <taxon>Eukaryota</taxon>
        <taxon>Metazoa</taxon>
        <taxon>Spiralia</taxon>
        <taxon>Lophotrochozoa</taxon>
        <taxon>Platyhelminthes</taxon>
        <taxon>Cestoda</taxon>
        <taxon>Eucestoda</taxon>
        <taxon>Cyclophyllidea</taxon>
        <taxon>Hymenolepididae</taxon>
        <taxon>Hymenolepis</taxon>
    </lineage>
</organism>
<evidence type="ECO:0000256" key="6">
    <source>
        <dbReference type="SAM" id="MobiDB-lite"/>
    </source>
</evidence>
<dbReference type="Proteomes" id="UP000274504">
    <property type="component" value="Unassembled WGS sequence"/>
</dbReference>
<keyword evidence="3" id="KW-0347">Helicase</keyword>
<evidence type="ECO:0000313" key="9">
    <source>
        <dbReference type="EMBL" id="VDL19575.1"/>
    </source>
</evidence>
<feature type="region of interest" description="Disordered" evidence="6">
    <location>
        <begin position="171"/>
        <end position="200"/>
    </location>
</feature>
<dbReference type="SUPFAM" id="SSF52540">
    <property type="entry name" value="P-loop containing nucleoside triphosphate hydrolases"/>
    <property type="match status" value="1"/>
</dbReference>
<dbReference type="GO" id="GO:0005524">
    <property type="term" value="F:ATP binding"/>
    <property type="evidence" value="ECO:0007669"/>
    <property type="project" value="UniProtKB-KW"/>
</dbReference>
<comment type="catalytic activity">
    <reaction evidence="5">
        <text>ATP + H2O = ADP + phosphate + H(+)</text>
        <dbReference type="Rhea" id="RHEA:13065"/>
        <dbReference type="ChEBI" id="CHEBI:15377"/>
        <dbReference type="ChEBI" id="CHEBI:15378"/>
        <dbReference type="ChEBI" id="CHEBI:30616"/>
        <dbReference type="ChEBI" id="CHEBI:43474"/>
        <dbReference type="ChEBI" id="CHEBI:456216"/>
        <dbReference type="EC" id="3.6.4.13"/>
    </reaction>
</comment>
<dbReference type="SMART" id="SM00487">
    <property type="entry name" value="DEXDc"/>
    <property type="match status" value="1"/>
</dbReference>
<feature type="domain" description="Helicase C-terminal" evidence="8">
    <location>
        <begin position="569"/>
        <end position="733"/>
    </location>
</feature>
<proteinExistence type="predicted"/>
<dbReference type="Gene3D" id="1.10.3380.30">
    <property type="match status" value="1"/>
</dbReference>
<reference evidence="11" key="1">
    <citation type="submission" date="2016-04" db="UniProtKB">
        <authorList>
            <consortium name="WormBaseParasite"/>
        </authorList>
    </citation>
    <scope>IDENTIFICATION</scope>
</reference>
<dbReference type="Gene3D" id="3.40.50.300">
    <property type="entry name" value="P-loop containing nucleotide triphosphate hydrolases"/>
    <property type="match status" value="2"/>
</dbReference>
<dbReference type="InterPro" id="IPR014001">
    <property type="entry name" value="Helicase_ATP-bd"/>
</dbReference>
<evidence type="ECO:0000256" key="5">
    <source>
        <dbReference type="ARBA" id="ARBA00047984"/>
    </source>
</evidence>
<evidence type="ECO:0000313" key="10">
    <source>
        <dbReference type="Proteomes" id="UP000274504"/>
    </source>
</evidence>
<gene>
    <name evidence="9" type="ORF">HDID_LOCUS2114</name>
</gene>
<dbReference type="OrthoDB" id="64767at2759"/>
<dbReference type="InterPro" id="IPR016438">
    <property type="entry name" value="SKI2-like"/>
</dbReference>
<dbReference type="SMART" id="SM00490">
    <property type="entry name" value="HELICc"/>
    <property type="match status" value="1"/>
</dbReference>
<dbReference type="PANTHER" id="PTHR12131">
    <property type="entry name" value="ATP-DEPENDENT RNA AND DNA HELICASE"/>
    <property type="match status" value="1"/>
</dbReference>
<keyword evidence="4" id="KW-0067">ATP-binding</keyword>
<dbReference type="PROSITE" id="PS51194">
    <property type="entry name" value="HELICASE_CTER"/>
    <property type="match status" value="1"/>
</dbReference>
<dbReference type="InterPro" id="IPR001650">
    <property type="entry name" value="Helicase_C-like"/>
</dbReference>
<protein>
    <submittedName>
        <fullName evidence="11">Helicase SKI2W</fullName>
    </submittedName>
</protein>
<keyword evidence="1" id="KW-0547">Nucleotide-binding</keyword>
<dbReference type="GO" id="GO:0070478">
    <property type="term" value="P:nuclear-transcribed mRNA catabolic process, 3'-5' exonucleolytic nonsense-mediated decay"/>
    <property type="evidence" value="ECO:0007669"/>
    <property type="project" value="TreeGrafter"/>
</dbReference>